<dbReference type="EMBL" id="MN739859">
    <property type="protein sequence ID" value="QHT74941.1"/>
    <property type="molecule type" value="Genomic_DNA"/>
</dbReference>
<evidence type="ECO:0000259" key="2">
    <source>
        <dbReference type="Pfam" id="PF08719"/>
    </source>
</evidence>
<accession>A0A6C0H310</accession>
<name>A0A6C0H310_9ZZZZ</name>
<feature type="compositionally biased region" description="Acidic residues" evidence="1">
    <location>
        <begin position="778"/>
        <end position="809"/>
    </location>
</feature>
<evidence type="ECO:0000313" key="3">
    <source>
        <dbReference type="EMBL" id="QHT74941.1"/>
    </source>
</evidence>
<feature type="compositionally biased region" description="Polar residues" evidence="1">
    <location>
        <begin position="835"/>
        <end position="848"/>
    </location>
</feature>
<feature type="domain" description="NADAR" evidence="2">
    <location>
        <begin position="394"/>
        <end position="536"/>
    </location>
</feature>
<dbReference type="SUPFAM" id="SSF143990">
    <property type="entry name" value="YbiA-like"/>
    <property type="match status" value="2"/>
</dbReference>
<dbReference type="Pfam" id="PF08719">
    <property type="entry name" value="NADAR"/>
    <property type="match status" value="1"/>
</dbReference>
<dbReference type="Gene3D" id="1.10.357.40">
    <property type="entry name" value="YbiA-like"/>
    <property type="match status" value="2"/>
</dbReference>
<organism evidence="3">
    <name type="scientific">viral metagenome</name>
    <dbReference type="NCBI Taxonomy" id="1070528"/>
    <lineage>
        <taxon>unclassified sequences</taxon>
        <taxon>metagenomes</taxon>
        <taxon>organismal metagenomes</taxon>
    </lineage>
</organism>
<proteinExistence type="predicted"/>
<dbReference type="CDD" id="cd15457">
    <property type="entry name" value="NADAR"/>
    <property type="match status" value="2"/>
</dbReference>
<feature type="region of interest" description="Disordered" evidence="1">
    <location>
        <begin position="778"/>
        <end position="848"/>
    </location>
</feature>
<feature type="compositionally biased region" description="Acidic residues" evidence="1">
    <location>
        <begin position="818"/>
        <end position="829"/>
    </location>
</feature>
<dbReference type="InterPro" id="IPR037238">
    <property type="entry name" value="YbiA-like_sf"/>
</dbReference>
<dbReference type="InterPro" id="IPR012816">
    <property type="entry name" value="NADAR"/>
</dbReference>
<sequence>MVKEIKIFNANDKPFGCLSNNYSNYYGGNGKQKISFSHDFKVSAGKPCKTLTNYIYASLLEEEMHRQIVCYENPNNAKSSFHKQETEETFNKVKKAAEKALKSMFERNQKLRTLLLSTGNRKIKYLSEDNFLGTGNDGKGRNDYGLLLEQERSNLIVEINKSRKQLDKKSRDKTIYETYLAYRALTTAIKEGDNLQRFFSKTPTDIVNIYGRDDLEANSLTQEQYLKIFNEKRGGDPSKYVDNPDNMVHAIRKEKLAELRETKLREKKKKIFSMYADYLLEKNNIRKEDFEDAKSQQFSGQNFLDQADDLEDRLFILFEKGMLSDRLSTAIEDHFKSEGVYIPSEQEVKEAQKYQLSVSKKPSSIYPTANVSSDKDPVFILDPSTVYPENLKEHEKYVPFSQLSFCDPFLIIEGLQYQTVSHYIIEQLMIGLGIKQARSYILKNTGQPRLTFHDPRYAMQIYREKRQERYMANLIKHAKEGLKKKFQDRSMQDYLLATGDAILKYDDTNDDILGTGDDGQGQNEVGKYLMQLRDKFSKERKTEELDDLTTSDITIILSKNLFMRDWLAERVRDSCRTLIIMNDYVNEKFKTKIRMSAKFAEEAIDNIYQPCSQIYVASDKIKAGVPEYFIDIVRNCVGMEKATIDIINILWKRIAVIIYYIIIHLKDSGVKFDKISSEIGRVQVLTSENIKCENIVSDDYGNCIIIAIVNLIRGIVRFNKQISGKDTHVTNEEVKTATSIIVEIVAPIKFTKKFQDEKEIPEKFDFDTLVDELVGDEPIGDELVGDEPIGDEPIGDEPIGDEPIGDEQEPFYISSSSDEIDGEENESDSDGIKSYASSEGGASNFSPQSEKTDNIVLYLKGFPEFHMQDEEIEDIAIAIQDAVKFIKTNSKKIPARMKRNRVNFFARQK</sequence>
<dbReference type="AlphaFoldDB" id="A0A6C0H310"/>
<evidence type="ECO:0000256" key="1">
    <source>
        <dbReference type="SAM" id="MobiDB-lite"/>
    </source>
</evidence>
<reference evidence="3" key="1">
    <citation type="journal article" date="2020" name="Nature">
        <title>Giant virus diversity and host interactions through global metagenomics.</title>
        <authorList>
            <person name="Schulz F."/>
            <person name="Roux S."/>
            <person name="Paez-Espino D."/>
            <person name="Jungbluth S."/>
            <person name="Walsh D.A."/>
            <person name="Denef V.J."/>
            <person name="McMahon K.D."/>
            <person name="Konstantinidis K.T."/>
            <person name="Eloe-Fadrosh E.A."/>
            <person name="Kyrpides N.C."/>
            <person name="Woyke T."/>
        </authorList>
    </citation>
    <scope>NUCLEOTIDE SEQUENCE</scope>
    <source>
        <strain evidence="3">GVMAG-M-3300023179-62</strain>
    </source>
</reference>
<protein>
    <recommendedName>
        <fullName evidence="2">NADAR domain-containing protein</fullName>
    </recommendedName>
</protein>